<dbReference type="AlphaFoldDB" id="E0NNC1"/>
<dbReference type="Proteomes" id="UP000003280">
    <property type="component" value="Unassembled WGS sequence"/>
</dbReference>
<dbReference type="OrthoDB" id="7889018at2"/>
<dbReference type="InterPro" id="IPR018330">
    <property type="entry name" value="RecT_fam"/>
</dbReference>
<reference evidence="2 3" key="1">
    <citation type="submission" date="2010-07" db="EMBL/GenBank/DDBJ databases">
        <authorList>
            <person name="Muzny D."/>
            <person name="Qin X."/>
            <person name="Deng J."/>
            <person name="Jiang H."/>
            <person name="Liu Y."/>
            <person name="Qu J."/>
            <person name="Song X.-Z."/>
            <person name="Zhang L."/>
            <person name="Thornton R."/>
            <person name="Coyle M."/>
            <person name="Francisco L."/>
            <person name="Jackson L."/>
            <person name="Javaid M."/>
            <person name="Korchina V."/>
            <person name="Kovar C."/>
            <person name="Mata R."/>
            <person name="Mathew T."/>
            <person name="Ngo R."/>
            <person name="Nguyen L."/>
            <person name="Nguyen N."/>
            <person name="Okwuonu G."/>
            <person name="Ongeri F."/>
            <person name="Pham C."/>
            <person name="Simmons D."/>
            <person name="Wilczek-Boney K."/>
            <person name="Hale W."/>
            <person name="Jakkamsetti A."/>
            <person name="Pham P."/>
            <person name="Ruth R."/>
            <person name="San Lucas F."/>
            <person name="Warren J."/>
            <person name="Zhang J."/>
            <person name="Zhao Z."/>
            <person name="Zhou C."/>
            <person name="Zhu D."/>
            <person name="Lee S."/>
            <person name="Bess C."/>
            <person name="Blankenburg K."/>
            <person name="Forbes L."/>
            <person name="Fu Q."/>
            <person name="Gubbala S."/>
            <person name="Hirani K."/>
            <person name="Jayaseelan J.C."/>
            <person name="Lara F."/>
            <person name="Munidasa M."/>
            <person name="Palculict T."/>
            <person name="Patil S."/>
            <person name="Pu L.-L."/>
            <person name="Saada N."/>
            <person name="Tang L."/>
            <person name="Weissenberger G."/>
            <person name="Zhu Y."/>
            <person name="Hemphill L."/>
            <person name="Shang Y."/>
            <person name="Youmans B."/>
            <person name="Ayvaz T."/>
            <person name="Ross M."/>
            <person name="Santibanez J."/>
            <person name="Aqrawi P."/>
            <person name="Gross S."/>
            <person name="Joshi V."/>
            <person name="Fowler G."/>
            <person name="Nazareth L."/>
            <person name="Reid J."/>
            <person name="Worley K."/>
            <person name="Petrosino J."/>
            <person name="Highlander S."/>
            <person name="Gibbs R."/>
        </authorList>
    </citation>
    <scope>NUCLEOTIDE SEQUENCE [LARGE SCALE GENOMIC DNA]</scope>
    <source>
        <strain evidence="2 3">ATCC BAA-1640</strain>
    </source>
</reference>
<keyword evidence="3" id="KW-1185">Reference proteome</keyword>
<keyword evidence="1" id="KW-0175">Coiled coil</keyword>
<gene>
    <name evidence="2" type="primary">bet</name>
    <name evidence="2" type="ORF">HMPREF9225_1660</name>
</gene>
<name>E0NNC1_9FIRM</name>
<dbReference type="GO" id="GO:0003677">
    <property type="term" value="F:DNA binding"/>
    <property type="evidence" value="ECO:0007669"/>
    <property type="project" value="InterPro"/>
</dbReference>
<dbReference type="GO" id="GO:0006310">
    <property type="term" value="P:DNA recombination"/>
    <property type="evidence" value="ECO:0007669"/>
    <property type="project" value="InterPro"/>
</dbReference>
<dbReference type="RefSeq" id="WP_008902435.1">
    <property type="nucleotide sequence ID" value="NZ_GL397071.1"/>
</dbReference>
<protein>
    <submittedName>
        <fullName evidence="2">Phage recombination protein Bet</fullName>
    </submittedName>
</protein>
<dbReference type="InterPro" id="IPR010183">
    <property type="entry name" value="Phage_lambda_Bet"/>
</dbReference>
<evidence type="ECO:0000256" key="1">
    <source>
        <dbReference type="SAM" id="Coils"/>
    </source>
</evidence>
<dbReference type="STRING" id="862517.HMPREF9225_1660"/>
<accession>E0NNC1</accession>
<proteinExistence type="predicted"/>
<comment type="caution">
    <text evidence="2">The sequence shown here is derived from an EMBL/GenBank/DDBJ whole genome shotgun (WGS) entry which is preliminary data.</text>
</comment>
<dbReference type="NCBIfam" id="TIGR01913">
    <property type="entry name" value="bet_lambda"/>
    <property type="match status" value="1"/>
</dbReference>
<evidence type="ECO:0000313" key="3">
    <source>
        <dbReference type="Proteomes" id="UP000003280"/>
    </source>
</evidence>
<feature type="coiled-coil region" evidence="1">
    <location>
        <begin position="228"/>
        <end position="255"/>
    </location>
</feature>
<dbReference type="eggNOG" id="COG3723">
    <property type="taxonomic scope" value="Bacteria"/>
</dbReference>
<dbReference type="Pfam" id="PF03837">
    <property type="entry name" value="RecT"/>
    <property type="match status" value="1"/>
</dbReference>
<organism evidence="2 3">
    <name type="scientific">Peptoniphilus duerdenii ATCC BAA-1640</name>
    <dbReference type="NCBI Taxonomy" id="862517"/>
    <lineage>
        <taxon>Bacteria</taxon>
        <taxon>Bacillati</taxon>
        <taxon>Bacillota</taxon>
        <taxon>Tissierellia</taxon>
        <taxon>Tissierellales</taxon>
        <taxon>Peptoniphilaceae</taxon>
        <taxon>Peptoniphilus</taxon>
    </lineage>
</organism>
<evidence type="ECO:0000313" key="2">
    <source>
        <dbReference type="EMBL" id="EFM24794.1"/>
    </source>
</evidence>
<dbReference type="HOGENOM" id="CLU_073543_0_0_9"/>
<sequence>MANIVKYETSNGEVQLDKQTIKNYLVSGDADKVTDQELELFINLCKYQKLNPFLRDAYLVKFGDKPANMIVGKDFFIKRASANENFKGYTAGVIVLGKTGNIEERPGSFYAKQVESLVGAWCKVEFTNGTDFYHTVAFDEYNTGKSTWASKPATMIRKVALVQALREAFPEDYQGLYDSSEMGVNEEVLPTDGVKVKAPTISKEQFNLLLKTLGEDAIVDFCKSKGYNDAAKIKVDEYEKLIAEATKKKLEDEEVIEYEDVDPDFKDLQDEDNNFEINEEELPF</sequence>
<dbReference type="EMBL" id="AEEH01000048">
    <property type="protein sequence ID" value="EFM24794.1"/>
    <property type="molecule type" value="Genomic_DNA"/>
</dbReference>